<dbReference type="InterPro" id="IPR024096">
    <property type="entry name" value="NO_sig/Golgi_transp_ligand-bd"/>
</dbReference>
<dbReference type="GO" id="GO:0004383">
    <property type="term" value="F:guanylate cyclase activity"/>
    <property type="evidence" value="ECO:0007669"/>
    <property type="project" value="UniProtKB-EC"/>
</dbReference>
<dbReference type="GO" id="GO:0005525">
    <property type="term" value="F:GTP binding"/>
    <property type="evidence" value="ECO:0007669"/>
    <property type="project" value="UniProtKB-KW"/>
</dbReference>
<dbReference type="InterPro" id="IPR042463">
    <property type="entry name" value="HNOB_dom_associated_sf"/>
</dbReference>
<dbReference type="PROSITE" id="PS00452">
    <property type="entry name" value="GUANYLATE_CYCLASE_1"/>
    <property type="match status" value="1"/>
</dbReference>
<evidence type="ECO:0000256" key="6">
    <source>
        <dbReference type="ARBA" id="ARBA00023239"/>
    </source>
</evidence>
<comment type="similarity">
    <text evidence="8">Belongs to the adenylyl cyclase class-4/guanylyl cyclase family.</text>
</comment>
<dbReference type="SMART" id="SM00044">
    <property type="entry name" value="CYCc"/>
    <property type="match status" value="1"/>
</dbReference>
<dbReference type="InterPro" id="IPR038158">
    <property type="entry name" value="H-NOX_domain_sf"/>
</dbReference>
<dbReference type="AlphaFoldDB" id="A0ABD0KMT5"/>
<comment type="caution">
    <text evidence="11">The sequence shown here is derived from an EMBL/GenBank/DDBJ whole genome shotgun (WGS) entry which is preliminary data.</text>
</comment>
<keyword evidence="6 8" id="KW-0456">Lyase</keyword>
<dbReference type="InterPro" id="IPR001054">
    <property type="entry name" value="A/G_cyclase"/>
</dbReference>
<sequence length="739" mass="83266">MYMMDTTKFCCKTSHANFSPEISVHLFFNCVCLQYGQIHVVFKEMVLEKYGEDVWNKVLDKAKMDGEKDFLQFKNYPDPCFVGLIAAIIHCVGETKDTVLEEFGYFFIKYCLSFGYDNMLRTLGGDIVSFVQNLDSLHSLLSLTYKGINPPSFRCEETESGELLLHYYSCRAGLSPLAVGLIRAAGKEIFNHTVELKRLTTVREDLGEDKFQEHTVFNVRFPDLVVRPQVSVAQTPSPVREVDSASQSDKLHPQSPRILSPIDQAITLNGQQFCKTFPYHVFFDTTLTILQCGDALRRLLPAGVGPGSRMMEAFRIQYPRMAWSVENIQSFTNTIFMLAVLPRNGHTHRTLNIKGQMIWFEEEQRMMFIGSPRLKSLKEMKEMDVYMADIPLFDVTREIVLLYEQRNAEIGITQKLDMMTAELKRTSLALEVERHKTEQLLHQMLPPKVAIQLKNGENVEAETFKTATVMFSDVVTFTSIAAACPPEKIVNMLNDMYERFDRATTERGVYKAQQVPSPATGKPLQIRVGIHTGPVMAGVVGIKMPRYCLFGDTVNTASRMESHGVPGRIHISPATFRLVLIESSACTRPRNELLVEHEFRIKRRGSILVKGKGLMTTFFLVGDTSMVAPEPEDEFTALPLVPRLAANTTSSFVDRDTTYSYHDGETYFSDTDAETDSSERLPGKDGATQNENGGGRTFGKRQLVSPRLIKPDYGFLVSNGQNGSSARRTEARSSFCALL</sequence>
<dbReference type="Pfam" id="PF07701">
    <property type="entry name" value="HNOBA"/>
    <property type="match status" value="1"/>
</dbReference>
<dbReference type="GO" id="GO:0005737">
    <property type="term" value="C:cytoplasm"/>
    <property type="evidence" value="ECO:0007669"/>
    <property type="project" value="UniProtKB-SubCell"/>
</dbReference>
<name>A0ABD0KMT5_9CAEN</name>
<dbReference type="Gene3D" id="6.10.250.780">
    <property type="match status" value="1"/>
</dbReference>
<keyword evidence="7" id="KW-0141">cGMP biosynthesis</keyword>
<organism evidence="11 12">
    <name type="scientific">Batillaria attramentaria</name>
    <dbReference type="NCBI Taxonomy" id="370345"/>
    <lineage>
        <taxon>Eukaryota</taxon>
        <taxon>Metazoa</taxon>
        <taxon>Spiralia</taxon>
        <taxon>Lophotrochozoa</taxon>
        <taxon>Mollusca</taxon>
        <taxon>Gastropoda</taxon>
        <taxon>Caenogastropoda</taxon>
        <taxon>Sorbeoconcha</taxon>
        <taxon>Cerithioidea</taxon>
        <taxon>Batillariidae</taxon>
        <taxon>Batillaria</taxon>
    </lineage>
</organism>
<feature type="region of interest" description="Disordered" evidence="9">
    <location>
        <begin position="235"/>
        <end position="256"/>
    </location>
</feature>
<feature type="region of interest" description="Disordered" evidence="9">
    <location>
        <begin position="664"/>
        <end position="701"/>
    </location>
</feature>
<keyword evidence="4" id="KW-0547">Nucleotide-binding</keyword>
<keyword evidence="5" id="KW-0342">GTP-binding</keyword>
<evidence type="ECO:0000256" key="7">
    <source>
        <dbReference type="ARBA" id="ARBA00023293"/>
    </source>
</evidence>
<evidence type="ECO:0000259" key="10">
    <source>
        <dbReference type="PROSITE" id="PS50125"/>
    </source>
</evidence>
<keyword evidence="3" id="KW-0963">Cytoplasm</keyword>
<dbReference type="PANTHER" id="PTHR45655:SF13">
    <property type="entry name" value="SOLUBLE GUANYLATE CYCLASE GCY-32-RELATED"/>
    <property type="match status" value="1"/>
</dbReference>
<dbReference type="Gene3D" id="3.90.1520.10">
    <property type="entry name" value="H-NOX domain"/>
    <property type="match status" value="1"/>
</dbReference>
<dbReference type="Proteomes" id="UP001519460">
    <property type="component" value="Unassembled WGS sequence"/>
</dbReference>
<feature type="domain" description="Guanylate cyclase" evidence="10">
    <location>
        <begin position="468"/>
        <end position="561"/>
    </location>
</feature>
<comment type="subcellular location">
    <subcellularLocation>
        <location evidence="1">Cytoplasm</location>
    </subcellularLocation>
</comment>
<evidence type="ECO:0000313" key="11">
    <source>
        <dbReference type="EMBL" id="KAK7488573.1"/>
    </source>
</evidence>
<dbReference type="Gene3D" id="3.30.70.1230">
    <property type="entry name" value="Nucleotide cyclase"/>
    <property type="match status" value="2"/>
</dbReference>
<reference evidence="11 12" key="1">
    <citation type="journal article" date="2023" name="Sci. Data">
        <title>Genome assembly of the Korean intertidal mud-creeper Batillaria attramentaria.</title>
        <authorList>
            <person name="Patra A.K."/>
            <person name="Ho P.T."/>
            <person name="Jun S."/>
            <person name="Lee S.J."/>
            <person name="Kim Y."/>
            <person name="Won Y.J."/>
        </authorList>
    </citation>
    <scope>NUCLEOTIDE SEQUENCE [LARGE SCALE GENOMIC DNA]</scope>
    <source>
        <strain evidence="11">Wonlab-2016</strain>
    </source>
</reference>
<dbReference type="InterPro" id="IPR011645">
    <property type="entry name" value="HNOB_dom_associated"/>
</dbReference>
<evidence type="ECO:0000313" key="12">
    <source>
        <dbReference type="Proteomes" id="UP001519460"/>
    </source>
</evidence>
<dbReference type="EMBL" id="JACVVK020000149">
    <property type="protein sequence ID" value="KAK7488573.1"/>
    <property type="molecule type" value="Genomic_DNA"/>
</dbReference>
<gene>
    <name evidence="11" type="ORF">BaRGS_00020190</name>
</gene>
<evidence type="ECO:0000256" key="4">
    <source>
        <dbReference type="ARBA" id="ARBA00022741"/>
    </source>
</evidence>
<dbReference type="InterPro" id="IPR018297">
    <property type="entry name" value="A/G_cyclase_CS"/>
</dbReference>
<evidence type="ECO:0000256" key="8">
    <source>
        <dbReference type="RuleBase" id="RU000405"/>
    </source>
</evidence>
<evidence type="ECO:0000256" key="3">
    <source>
        <dbReference type="ARBA" id="ARBA00022490"/>
    </source>
</evidence>
<dbReference type="FunFam" id="3.30.450.260:FF:000002">
    <property type="entry name" value="guanylate cyclase soluble subunit alpha-2"/>
    <property type="match status" value="1"/>
</dbReference>
<dbReference type="Pfam" id="PF07700">
    <property type="entry name" value="HNOB"/>
    <property type="match status" value="1"/>
</dbReference>
<dbReference type="InterPro" id="IPR011644">
    <property type="entry name" value="Heme_NO-bd"/>
</dbReference>
<keyword evidence="12" id="KW-1185">Reference proteome</keyword>
<dbReference type="SUPFAM" id="SSF111126">
    <property type="entry name" value="Ligand-binding domain in the NO signalling and Golgi transport"/>
    <property type="match status" value="1"/>
</dbReference>
<evidence type="ECO:0000256" key="9">
    <source>
        <dbReference type="SAM" id="MobiDB-lite"/>
    </source>
</evidence>
<proteinExistence type="inferred from homology"/>
<evidence type="ECO:0000256" key="1">
    <source>
        <dbReference type="ARBA" id="ARBA00004496"/>
    </source>
</evidence>
<accession>A0ABD0KMT5</accession>
<dbReference type="InterPro" id="IPR029787">
    <property type="entry name" value="Nucleotide_cyclase"/>
</dbReference>
<dbReference type="Gene3D" id="3.30.450.260">
    <property type="entry name" value="Haem NO binding associated domain"/>
    <property type="match status" value="1"/>
</dbReference>
<dbReference type="CDD" id="cd07302">
    <property type="entry name" value="CHD"/>
    <property type="match status" value="1"/>
</dbReference>
<dbReference type="PROSITE" id="PS50125">
    <property type="entry name" value="GUANYLATE_CYCLASE_2"/>
    <property type="match status" value="1"/>
</dbReference>
<dbReference type="Pfam" id="PF00211">
    <property type="entry name" value="Guanylate_cyc"/>
    <property type="match status" value="2"/>
</dbReference>
<dbReference type="SUPFAM" id="SSF55073">
    <property type="entry name" value="Nucleotide cyclase"/>
    <property type="match status" value="1"/>
</dbReference>
<dbReference type="EC" id="4.6.1.2" evidence="2"/>
<evidence type="ECO:0000256" key="5">
    <source>
        <dbReference type="ARBA" id="ARBA00023134"/>
    </source>
</evidence>
<evidence type="ECO:0000256" key="2">
    <source>
        <dbReference type="ARBA" id="ARBA00012202"/>
    </source>
</evidence>
<protein>
    <recommendedName>
        <fullName evidence="2">guanylate cyclase</fullName>
        <ecNumber evidence="2">4.6.1.2</ecNumber>
    </recommendedName>
</protein>
<dbReference type="PANTHER" id="PTHR45655">
    <property type="entry name" value="GUANYLATE CYCLASE SOLUBLE SUBUNIT BETA-2"/>
    <property type="match status" value="1"/>
</dbReference>